<sequence length="273" mass="30848">MSNPNRKKSMGRQKLEMKKIAKESNLQVTFTKRRNGLFKKANELCTLCDAQVALIVFSPGNKLFSFGEPSVDAVIRRYLMRDQPQNLENMHFLEANRNANIQELNDKISRINEALEAEKKCSEELARQRKEAQEQFWWAAPIEEMDEDQLDQFKLALENLKKNVLDVVERQNIAQASAADAAAISPPHFFTGGPSSSNNPLQPPTEQFPAYPPPPPPPPHMLQNNPTFNNGPAVSLLGLGTSNSLDFHFVVCLVFLWLMSAIICIVLLFCNYY</sequence>
<proteinExistence type="predicted"/>
<dbReference type="SMART" id="SM00432">
    <property type="entry name" value="MADS"/>
    <property type="match status" value="1"/>
</dbReference>
<keyword evidence="8" id="KW-1133">Transmembrane helix</keyword>
<evidence type="ECO:0000256" key="5">
    <source>
        <dbReference type="ARBA" id="ARBA00023242"/>
    </source>
</evidence>
<gene>
    <name evidence="10" type="ORF">LLUT_LOCUS21</name>
</gene>
<evidence type="ECO:0000256" key="1">
    <source>
        <dbReference type="ARBA" id="ARBA00004123"/>
    </source>
</evidence>
<evidence type="ECO:0000256" key="3">
    <source>
        <dbReference type="ARBA" id="ARBA00023125"/>
    </source>
</evidence>
<keyword evidence="11" id="KW-1185">Reference proteome</keyword>
<dbReference type="InterPro" id="IPR002100">
    <property type="entry name" value="TF_MADSbox"/>
</dbReference>
<evidence type="ECO:0000256" key="7">
    <source>
        <dbReference type="SAM" id="MobiDB-lite"/>
    </source>
</evidence>
<keyword evidence="2" id="KW-0805">Transcription regulation</keyword>
<dbReference type="PROSITE" id="PS50066">
    <property type="entry name" value="MADS_BOX_2"/>
    <property type="match status" value="1"/>
</dbReference>
<evidence type="ECO:0000313" key="11">
    <source>
        <dbReference type="Proteomes" id="UP001497480"/>
    </source>
</evidence>
<keyword evidence="8" id="KW-0812">Transmembrane</keyword>
<dbReference type="CDD" id="cd00265">
    <property type="entry name" value="MADS_MEF2_like"/>
    <property type="match status" value="1"/>
</dbReference>
<dbReference type="InterPro" id="IPR033896">
    <property type="entry name" value="MEF2-like_N"/>
</dbReference>
<feature type="compositionally biased region" description="Pro residues" evidence="7">
    <location>
        <begin position="210"/>
        <end position="220"/>
    </location>
</feature>
<evidence type="ECO:0000256" key="8">
    <source>
        <dbReference type="SAM" id="Phobius"/>
    </source>
</evidence>
<dbReference type="Gene3D" id="6.10.140.920">
    <property type="match status" value="1"/>
</dbReference>
<comment type="subcellular location">
    <subcellularLocation>
        <location evidence="1">Nucleus</location>
    </subcellularLocation>
</comment>
<dbReference type="InterPro" id="IPR036879">
    <property type="entry name" value="TF_MADSbox_sf"/>
</dbReference>
<feature type="region of interest" description="Disordered" evidence="7">
    <location>
        <begin position="192"/>
        <end position="226"/>
    </location>
</feature>
<dbReference type="PANTHER" id="PTHR11945">
    <property type="entry name" value="MADS BOX PROTEIN"/>
    <property type="match status" value="1"/>
</dbReference>
<protein>
    <recommendedName>
        <fullName evidence="9">MADS-box domain-containing protein</fullName>
    </recommendedName>
</protein>
<dbReference type="GO" id="GO:0046983">
    <property type="term" value="F:protein dimerization activity"/>
    <property type="evidence" value="ECO:0007669"/>
    <property type="project" value="InterPro"/>
</dbReference>
<feature type="coiled-coil region" evidence="6">
    <location>
        <begin position="98"/>
        <end position="170"/>
    </location>
</feature>
<dbReference type="AlphaFoldDB" id="A0AAV1VQ39"/>
<name>A0AAV1VQ39_LUPLU</name>
<dbReference type="GO" id="GO:0045944">
    <property type="term" value="P:positive regulation of transcription by RNA polymerase II"/>
    <property type="evidence" value="ECO:0007669"/>
    <property type="project" value="InterPro"/>
</dbReference>
<comment type="caution">
    <text evidence="10">The sequence shown here is derived from an EMBL/GenBank/DDBJ whole genome shotgun (WGS) entry which is preliminary data.</text>
</comment>
<keyword evidence="6" id="KW-0175">Coiled coil</keyword>
<dbReference type="Proteomes" id="UP001497480">
    <property type="component" value="Unassembled WGS sequence"/>
</dbReference>
<evidence type="ECO:0000259" key="9">
    <source>
        <dbReference type="PROSITE" id="PS50066"/>
    </source>
</evidence>
<organism evidence="10 11">
    <name type="scientific">Lupinus luteus</name>
    <name type="common">European yellow lupine</name>
    <dbReference type="NCBI Taxonomy" id="3873"/>
    <lineage>
        <taxon>Eukaryota</taxon>
        <taxon>Viridiplantae</taxon>
        <taxon>Streptophyta</taxon>
        <taxon>Embryophyta</taxon>
        <taxon>Tracheophyta</taxon>
        <taxon>Spermatophyta</taxon>
        <taxon>Magnoliopsida</taxon>
        <taxon>eudicotyledons</taxon>
        <taxon>Gunneridae</taxon>
        <taxon>Pentapetalae</taxon>
        <taxon>rosids</taxon>
        <taxon>fabids</taxon>
        <taxon>Fabales</taxon>
        <taxon>Fabaceae</taxon>
        <taxon>Papilionoideae</taxon>
        <taxon>50 kb inversion clade</taxon>
        <taxon>genistoids sensu lato</taxon>
        <taxon>core genistoids</taxon>
        <taxon>Genisteae</taxon>
        <taxon>Lupinus</taxon>
    </lineage>
</organism>
<dbReference type="EMBL" id="CAXHTB010000001">
    <property type="protein sequence ID" value="CAL0298961.1"/>
    <property type="molecule type" value="Genomic_DNA"/>
</dbReference>
<evidence type="ECO:0000256" key="4">
    <source>
        <dbReference type="ARBA" id="ARBA00023163"/>
    </source>
</evidence>
<dbReference type="SUPFAM" id="SSF55455">
    <property type="entry name" value="SRF-like"/>
    <property type="match status" value="1"/>
</dbReference>
<feature type="domain" description="MADS-box" evidence="9">
    <location>
        <begin position="10"/>
        <end position="70"/>
    </location>
</feature>
<keyword evidence="4" id="KW-0804">Transcription</keyword>
<dbReference type="GO" id="GO:0000978">
    <property type="term" value="F:RNA polymerase II cis-regulatory region sequence-specific DNA binding"/>
    <property type="evidence" value="ECO:0007669"/>
    <property type="project" value="TreeGrafter"/>
</dbReference>
<dbReference type="GO" id="GO:0005634">
    <property type="term" value="C:nucleus"/>
    <property type="evidence" value="ECO:0007669"/>
    <property type="project" value="UniProtKB-SubCell"/>
</dbReference>
<accession>A0AAV1VQ39</accession>
<dbReference type="Pfam" id="PF00319">
    <property type="entry name" value="SRF-TF"/>
    <property type="match status" value="1"/>
</dbReference>
<dbReference type="FunFam" id="3.40.1810.10:FF:000006">
    <property type="entry name" value="Agamous-like MADS-box protein AGL62"/>
    <property type="match status" value="1"/>
</dbReference>
<keyword evidence="8" id="KW-0472">Membrane</keyword>
<evidence type="ECO:0000313" key="10">
    <source>
        <dbReference type="EMBL" id="CAL0298961.1"/>
    </source>
</evidence>
<feature type="transmembrane region" description="Helical" evidence="8">
    <location>
        <begin position="247"/>
        <end position="270"/>
    </location>
</feature>
<dbReference type="PANTHER" id="PTHR11945:SF776">
    <property type="entry name" value="AGAMOUS-LIKE 50-RELATED"/>
    <property type="match status" value="1"/>
</dbReference>
<keyword evidence="3" id="KW-0238">DNA-binding</keyword>
<dbReference type="GO" id="GO:0000981">
    <property type="term" value="F:DNA-binding transcription factor activity, RNA polymerase II-specific"/>
    <property type="evidence" value="ECO:0007669"/>
    <property type="project" value="TreeGrafter"/>
</dbReference>
<evidence type="ECO:0000256" key="6">
    <source>
        <dbReference type="SAM" id="Coils"/>
    </source>
</evidence>
<reference evidence="10 11" key="1">
    <citation type="submission" date="2024-03" db="EMBL/GenBank/DDBJ databases">
        <authorList>
            <person name="Martinez-Hernandez J."/>
        </authorList>
    </citation>
    <scope>NUCLEOTIDE SEQUENCE [LARGE SCALE GENOMIC DNA]</scope>
</reference>
<keyword evidence="5" id="KW-0539">Nucleus</keyword>
<evidence type="ECO:0000256" key="2">
    <source>
        <dbReference type="ARBA" id="ARBA00023015"/>
    </source>
</evidence>
<dbReference type="PRINTS" id="PR00404">
    <property type="entry name" value="MADSDOMAIN"/>
</dbReference>
<dbReference type="Gene3D" id="3.40.1810.10">
    <property type="entry name" value="Transcription factor, MADS-box"/>
    <property type="match status" value="1"/>
</dbReference>